<evidence type="ECO:0000313" key="5">
    <source>
        <dbReference type="Proteomes" id="UP000002698"/>
    </source>
</evidence>
<dbReference type="SUPFAM" id="SSF53335">
    <property type="entry name" value="S-adenosyl-L-methionine-dependent methyltransferases"/>
    <property type="match status" value="1"/>
</dbReference>
<keyword evidence="2 4" id="KW-0808">Transferase</keyword>
<dbReference type="Proteomes" id="UP000002698">
    <property type="component" value="Chromosome"/>
</dbReference>
<dbReference type="RefSeq" id="WP_011322688.1">
    <property type="nucleotide sequence ID" value="NC_007426.1"/>
</dbReference>
<dbReference type="GO" id="GO:0032259">
    <property type="term" value="P:methylation"/>
    <property type="evidence" value="ECO:0007669"/>
    <property type="project" value="UniProtKB-KW"/>
</dbReference>
<keyword evidence="1 4" id="KW-0489">Methyltransferase</keyword>
<proteinExistence type="predicted"/>
<organism evidence="4 5">
    <name type="scientific">Natronomonas pharaonis (strain ATCC 35678 / DSM 2160 / CIP 103997 / JCM 8858 / NBRC 14720 / NCIMB 2260 / Gabara)</name>
    <name type="common">Halobacterium pharaonis</name>
    <dbReference type="NCBI Taxonomy" id="348780"/>
    <lineage>
        <taxon>Archaea</taxon>
        <taxon>Methanobacteriati</taxon>
        <taxon>Methanobacteriota</taxon>
        <taxon>Stenosarchaea group</taxon>
        <taxon>Halobacteria</taxon>
        <taxon>Halobacteriales</taxon>
        <taxon>Natronomonadaceae</taxon>
        <taxon>Natronomonas</taxon>
    </lineage>
</organism>
<dbReference type="KEGG" id="nph:NP_1930A"/>
<dbReference type="InterPro" id="IPR029063">
    <property type="entry name" value="SAM-dependent_MTases_sf"/>
</dbReference>
<protein>
    <submittedName>
        <fullName evidence="4">Probable S-adenosylmethionine-dependent methyltransferase</fullName>
        <ecNumber evidence="4">2.1.1.-</ecNumber>
    </submittedName>
</protein>
<dbReference type="OrthoDB" id="173767at2157"/>
<dbReference type="Gene3D" id="3.40.50.150">
    <property type="entry name" value="Vaccinia Virus protein VP39"/>
    <property type="match status" value="1"/>
</dbReference>
<evidence type="ECO:0000256" key="2">
    <source>
        <dbReference type="ARBA" id="ARBA00022679"/>
    </source>
</evidence>
<dbReference type="AlphaFoldDB" id="A0A1U7EVL2"/>
<dbReference type="Pfam" id="PF13489">
    <property type="entry name" value="Methyltransf_23"/>
    <property type="match status" value="1"/>
</dbReference>
<reference evidence="4 5" key="1">
    <citation type="journal article" date="2005" name="Genome Res.">
        <title>Living with two extremes: conclusions from the genome sequence of Natronomonas pharaonis.</title>
        <authorList>
            <person name="Falb M."/>
            <person name="Pfeiffer F."/>
            <person name="Palm P."/>
            <person name="Rodewald K."/>
            <person name="Hickmann V."/>
            <person name="Tittor J."/>
            <person name="Oesterhelt D."/>
        </authorList>
    </citation>
    <scope>NUCLEOTIDE SEQUENCE [LARGE SCALE GENOMIC DNA]</scope>
    <source>
        <strain evidence="5">ATCC 35678 / DSM 2160 / CIP 103997 / JCM 8858 / NBRC 14720 / NCIMB 2260 / Gabara</strain>
    </source>
</reference>
<accession>A0A1U7EVL2</accession>
<evidence type="ECO:0000256" key="1">
    <source>
        <dbReference type="ARBA" id="ARBA00022603"/>
    </source>
</evidence>
<dbReference type="CDD" id="cd02440">
    <property type="entry name" value="AdoMet_MTases"/>
    <property type="match status" value="1"/>
</dbReference>
<sequence>MGKSEKIRYDAVLQRIPETTETILDIGCARHSEEKRESANLHEYLITNTECHVQGIDVLEEEIEKMRNEGYDVQVGDAEIFESETEFDVIVAGEVIEHLKNIGKFIRTAESNLAVGGKLIITTPNPDGFAYFRKALFNQPNNPTHTCWVDPKNLEQLISITETDLQLNEWTYLPPVGGVSMVLWKTGFSRAASPGYVAELSLDSTG</sequence>
<evidence type="ECO:0000313" key="4">
    <source>
        <dbReference type="EMBL" id="CAI49056.1"/>
    </source>
</evidence>
<dbReference type="EnsemblBacteria" id="CAI49056">
    <property type="protein sequence ID" value="CAI49056"/>
    <property type="gene ID" value="NP_1930A"/>
</dbReference>
<dbReference type="eggNOG" id="arCOG04340">
    <property type="taxonomic scope" value="Archaea"/>
</dbReference>
<dbReference type="STRING" id="348780.NP_1930A"/>
<dbReference type="GO" id="GO:0008168">
    <property type="term" value="F:methyltransferase activity"/>
    <property type="evidence" value="ECO:0007669"/>
    <property type="project" value="UniProtKB-KW"/>
</dbReference>
<dbReference type="HOGENOM" id="CLU_106195_0_0_2"/>
<evidence type="ECO:0000256" key="3">
    <source>
        <dbReference type="ARBA" id="ARBA00022691"/>
    </source>
</evidence>
<dbReference type="EC" id="2.1.1.-" evidence="4"/>
<gene>
    <name evidence="4" type="ordered locus">NP_1930A</name>
</gene>
<keyword evidence="5" id="KW-1185">Reference proteome</keyword>
<dbReference type="GeneID" id="3701309"/>
<name>A0A1U7EVL2_NATPD</name>
<dbReference type="EMBL" id="CR936257">
    <property type="protein sequence ID" value="CAI49056.1"/>
    <property type="molecule type" value="Genomic_DNA"/>
</dbReference>
<keyword evidence="3" id="KW-0949">S-adenosyl-L-methionine</keyword>
<dbReference type="PANTHER" id="PTHR43464">
    <property type="entry name" value="METHYLTRANSFERASE"/>
    <property type="match status" value="1"/>
</dbReference>
<dbReference type="PANTHER" id="PTHR43464:SF19">
    <property type="entry name" value="UBIQUINONE BIOSYNTHESIS O-METHYLTRANSFERASE, MITOCHONDRIAL"/>
    <property type="match status" value="1"/>
</dbReference>